<reference evidence="1" key="1">
    <citation type="submission" date="2022-09" db="EMBL/GenBank/DDBJ databases">
        <title>Complete Genomes of Fervidibacillus albus and Fervidibacillus halotolerans isolated from tidal flat sediments.</title>
        <authorList>
            <person name="Kwon K.K."/>
            <person name="Yang S.-H."/>
            <person name="Park M.J."/>
            <person name="Oh H.-M."/>
        </authorList>
    </citation>
    <scope>NUCLEOTIDE SEQUENCE</scope>
    <source>
        <strain evidence="1">MEBiC13594</strain>
    </source>
</reference>
<evidence type="ECO:0000313" key="1">
    <source>
        <dbReference type="EMBL" id="WAA13137.1"/>
    </source>
</evidence>
<dbReference type="EMBL" id="CP106877">
    <property type="protein sequence ID" value="WAA13137.1"/>
    <property type="molecule type" value="Genomic_DNA"/>
</dbReference>
<dbReference type="RefSeq" id="WP_275421278.1">
    <property type="nucleotide sequence ID" value="NZ_CP106877.1"/>
</dbReference>
<accession>A0A9E8M0J8</accession>
<keyword evidence="2" id="KW-1185">Reference proteome</keyword>
<organism evidence="1 2">
    <name type="scientific">Fervidibacillus halotolerans</name>
    <dbReference type="NCBI Taxonomy" id="2980027"/>
    <lineage>
        <taxon>Bacteria</taxon>
        <taxon>Bacillati</taxon>
        <taxon>Bacillota</taxon>
        <taxon>Bacilli</taxon>
        <taxon>Bacillales</taxon>
        <taxon>Bacillaceae</taxon>
        <taxon>Fervidibacillus</taxon>
    </lineage>
</organism>
<dbReference type="Proteomes" id="UP001164726">
    <property type="component" value="Chromosome"/>
</dbReference>
<proteinExistence type="predicted"/>
<protein>
    <submittedName>
        <fullName evidence="1">Uncharacterized protein</fullName>
    </submittedName>
</protein>
<evidence type="ECO:0000313" key="2">
    <source>
        <dbReference type="Proteomes" id="UP001164726"/>
    </source>
</evidence>
<name>A0A9E8M0J8_9BACI</name>
<dbReference type="KEGG" id="fhl:OE105_03130"/>
<dbReference type="AlphaFoldDB" id="A0A9E8M0J8"/>
<sequence>MVCNATLTGSVEGFPLSATVTTEVINSGQSIRFEVTNLTPGTLIDEFFIELDGPFLNGLMMGIGTEEDWYFESDPDFITPASCGQFRYKFGTNVPDARIAFNQTATFFLAAPIPGTFTEDVLDGEQACVRVQQVGPNGELSGCACGPYNCLEPTPTPTPTPAPTPTPTPSPPILDCPMMESIIDMEAALAETLNIFVQYGDLDALTRVTKLIIEKEILLGLLANRCSQMEEDG</sequence>
<gene>
    <name evidence="1" type="ORF">OE105_03130</name>
</gene>